<gene>
    <name evidence="1" type="ORF">PUN28_015073</name>
</gene>
<reference evidence="1 2" key="1">
    <citation type="submission" date="2023-03" db="EMBL/GenBank/DDBJ databases">
        <title>High recombination rates correlate with genetic variation in Cardiocondyla obscurior ants.</title>
        <authorList>
            <person name="Errbii M."/>
        </authorList>
    </citation>
    <scope>NUCLEOTIDE SEQUENCE [LARGE SCALE GENOMIC DNA]</scope>
    <source>
        <strain evidence="1">Alpha-2009</strain>
        <tissue evidence="1">Whole body</tissue>
    </source>
</reference>
<sequence length="82" mass="9061">MNSFPSTIFGRAGKMRISRFGNIYKLIFLLSLTNSESVANVTTANTELILAPQNSVSAVSRHSHLTVRRSFDFRELSGRAAT</sequence>
<accession>A0AAW2EY82</accession>
<organism evidence="1 2">
    <name type="scientific">Cardiocondyla obscurior</name>
    <dbReference type="NCBI Taxonomy" id="286306"/>
    <lineage>
        <taxon>Eukaryota</taxon>
        <taxon>Metazoa</taxon>
        <taxon>Ecdysozoa</taxon>
        <taxon>Arthropoda</taxon>
        <taxon>Hexapoda</taxon>
        <taxon>Insecta</taxon>
        <taxon>Pterygota</taxon>
        <taxon>Neoptera</taxon>
        <taxon>Endopterygota</taxon>
        <taxon>Hymenoptera</taxon>
        <taxon>Apocrita</taxon>
        <taxon>Aculeata</taxon>
        <taxon>Formicoidea</taxon>
        <taxon>Formicidae</taxon>
        <taxon>Myrmicinae</taxon>
        <taxon>Cardiocondyla</taxon>
    </lineage>
</organism>
<dbReference type="EMBL" id="JADYXP020000016">
    <property type="protein sequence ID" value="KAL0108273.1"/>
    <property type="molecule type" value="Genomic_DNA"/>
</dbReference>
<dbReference type="Proteomes" id="UP001430953">
    <property type="component" value="Unassembled WGS sequence"/>
</dbReference>
<proteinExistence type="predicted"/>
<evidence type="ECO:0000313" key="1">
    <source>
        <dbReference type="EMBL" id="KAL0108273.1"/>
    </source>
</evidence>
<keyword evidence="2" id="KW-1185">Reference proteome</keyword>
<evidence type="ECO:0000313" key="2">
    <source>
        <dbReference type="Proteomes" id="UP001430953"/>
    </source>
</evidence>
<comment type="caution">
    <text evidence="1">The sequence shown here is derived from an EMBL/GenBank/DDBJ whole genome shotgun (WGS) entry which is preliminary data.</text>
</comment>
<name>A0AAW2EY82_9HYME</name>
<protein>
    <submittedName>
        <fullName evidence="1">Uncharacterized protein</fullName>
    </submittedName>
</protein>
<dbReference type="AlphaFoldDB" id="A0AAW2EY82"/>